<dbReference type="Pfam" id="PF04909">
    <property type="entry name" value="Amidohydro_2"/>
    <property type="match status" value="1"/>
</dbReference>
<protein>
    <submittedName>
        <fullName evidence="3">Amidohydrolase family protein</fullName>
    </submittedName>
</protein>
<evidence type="ECO:0000313" key="3">
    <source>
        <dbReference type="EMBL" id="MFC6084157.1"/>
    </source>
</evidence>
<organism evidence="3 4">
    <name type="scientific">Sphaerisporangium aureirubrum</name>
    <dbReference type="NCBI Taxonomy" id="1544736"/>
    <lineage>
        <taxon>Bacteria</taxon>
        <taxon>Bacillati</taxon>
        <taxon>Actinomycetota</taxon>
        <taxon>Actinomycetes</taxon>
        <taxon>Streptosporangiales</taxon>
        <taxon>Streptosporangiaceae</taxon>
        <taxon>Sphaerisporangium</taxon>
    </lineage>
</organism>
<dbReference type="InterPro" id="IPR032465">
    <property type="entry name" value="ACMSD"/>
</dbReference>
<sequence>MTTPDLLDCDTHFSDHEPGLWAGDAPGAPRVVTHEDRRLLRIGDLLFPKPTGTGQGNPSGLGHLIGPGHDADRAPFMAANGIATAVLQPGFVGLSFQAVPGPDDRVGLAARYDELAAQACAKSELDLRWTILLSAEDPAWSLAEVHRHRDDPYLVGATIRPTARTREARLGDPAFTPVLEALAAHGLALFVHGGTGCHQWSPLADAYADYTLTHALGHMGEQMIALADLLTRPDGLPEGLRVVMLESGVGWIPPFLERLDGHVRRLDHGRAVPSAVFAGHVAVAPDPGERYAAWAVRELGTGNVVFGSDYPHWDTVRAGEWLEAFGELCPRDALRDNTRRFVPRLAEAPGRGAA</sequence>
<dbReference type="EMBL" id="JBHSRF010000038">
    <property type="protein sequence ID" value="MFC6084157.1"/>
    <property type="molecule type" value="Genomic_DNA"/>
</dbReference>
<dbReference type="PANTHER" id="PTHR21240">
    <property type="entry name" value="2-AMINO-3-CARBOXYLMUCONATE-6-SEMIALDEHYDE DECARBOXYLASE"/>
    <property type="match status" value="1"/>
</dbReference>
<dbReference type="RefSeq" id="WP_380756917.1">
    <property type="nucleotide sequence ID" value="NZ_JBHSRF010000038.1"/>
</dbReference>
<accession>A0ABW1NNQ6</accession>
<evidence type="ECO:0000256" key="1">
    <source>
        <dbReference type="ARBA" id="ARBA00023239"/>
    </source>
</evidence>
<gene>
    <name evidence="3" type="ORF">ACFP1K_23550</name>
</gene>
<dbReference type="Gene3D" id="3.20.20.140">
    <property type="entry name" value="Metal-dependent hydrolases"/>
    <property type="match status" value="1"/>
</dbReference>
<dbReference type="Proteomes" id="UP001596137">
    <property type="component" value="Unassembled WGS sequence"/>
</dbReference>
<evidence type="ECO:0000259" key="2">
    <source>
        <dbReference type="Pfam" id="PF04909"/>
    </source>
</evidence>
<name>A0ABW1NNQ6_9ACTN</name>
<reference evidence="4" key="1">
    <citation type="journal article" date="2019" name="Int. J. Syst. Evol. Microbiol.">
        <title>The Global Catalogue of Microorganisms (GCM) 10K type strain sequencing project: providing services to taxonomists for standard genome sequencing and annotation.</title>
        <authorList>
            <consortium name="The Broad Institute Genomics Platform"/>
            <consortium name="The Broad Institute Genome Sequencing Center for Infectious Disease"/>
            <person name="Wu L."/>
            <person name="Ma J."/>
        </authorList>
    </citation>
    <scope>NUCLEOTIDE SEQUENCE [LARGE SCALE GENOMIC DNA]</scope>
    <source>
        <strain evidence="4">JCM 30346</strain>
    </source>
</reference>
<comment type="caution">
    <text evidence="3">The sequence shown here is derived from an EMBL/GenBank/DDBJ whole genome shotgun (WGS) entry which is preliminary data.</text>
</comment>
<keyword evidence="1" id="KW-0456">Lyase</keyword>
<feature type="domain" description="Amidohydrolase-related" evidence="2">
    <location>
        <begin position="8"/>
        <end position="330"/>
    </location>
</feature>
<dbReference type="InterPro" id="IPR032466">
    <property type="entry name" value="Metal_Hydrolase"/>
</dbReference>
<dbReference type="PANTHER" id="PTHR21240:SF28">
    <property type="entry name" value="ISO-OROTATE DECARBOXYLASE (EUROFUNG)"/>
    <property type="match status" value="1"/>
</dbReference>
<proteinExistence type="predicted"/>
<dbReference type="InterPro" id="IPR006680">
    <property type="entry name" value="Amidohydro-rel"/>
</dbReference>
<keyword evidence="4" id="KW-1185">Reference proteome</keyword>
<evidence type="ECO:0000313" key="4">
    <source>
        <dbReference type="Proteomes" id="UP001596137"/>
    </source>
</evidence>
<dbReference type="SUPFAM" id="SSF51556">
    <property type="entry name" value="Metallo-dependent hydrolases"/>
    <property type="match status" value="1"/>
</dbReference>